<proteinExistence type="predicted"/>
<name>A0A6J5KTJ4_9CAUD</name>
<accession>A0A6J5KTJ4</accession>
<protein>
    <submittedName>
        <fullName evidence="1">Uncharacterized protein</fullName>
    </submittedName>
</protein>
<evidence type="ECO:0000313" key="1">
    <source>
        <dbReference type="EMBL" id="CAB4124207.1"/>
    </source>
</evidence>
<dbReference type="EMBL" id="LR796178">
    <property type="protein sequence ID" value="CAB4124207.1"/>
    <property type="molecule type" value="Genomic_DNA"/>
</dbReference>
<organism evidence="1">
    <name type="scientific">uncultured Caudovirales phage</name>
    <dbReference type="NCBI Taxonomy" id="2100421"/>
    <lineage>
        <taxon>Viruses</taxon>
        <taxon>Duplodnaviria</taxon>
        <taxon>Heunggongvirae</taxon>
        <taxon>Uroviricota</taxon>
        <taxon>Caudoviricetes</taxon>
        <taxon>Peduoviridae</taxon>
        <taxon>Maltschvirus</taxon>
        <taxon>Maltschvirus maltsch</taxon>
    </lineage>
</organism>
<sequence length="60" mass="6792">MATPTSKYTNRLLDMIDEGAIQAEDVVRMCLCYMGENDVEGMMLANDLVEDEDEDEEEEA</sequence>
<gene>
    <name evidence="1" type="ORF">UFOVP49_60</name>
</gene>
<reference evidence="1" key="1">
    <citation type="submission" date="2020-04" db="EMBL/GenBank/DDBJ databases">
        <authorList>
            <person name="Chiriac C."/>
            <person name="Salcher M."/>
            <person name="Ghai R."/>
            <person name="Kavagutti S V."/>
        </authorList>
    </citation>
    <scope>NUCLEOTIDE SEQUENCE</scope>
</reference>